<keyword evidence="7 9" id="KW-0811">Translocation</keyword>
<evidence type="ECO:0000313" key="14">
    <source>
        <dbReference type="EMBL" id="NII39819.1"/>
    </source>
</evidence>
<dbReference type="Gene3D" id="3.30.1360.200">
    <property type="match status" value="1"/>
</dbReference>
<comment type="subcellular location">
    <subcellularLocation>
        <location evidence="1 9">Cell membrane</location>
        <topology evidence="1 9">Multi-pass membrane protein</topology>
    </subcellularLocation>
</comment>
<reference evidence="14 15" key="1">
    <citation type="submission" date="2020-03" db="EMBL/GenBank/DDBJ databases">
        <title>Above-ground endophytic microbial communities from plants in different locations in the United States.</title>
        <authorList>
            <person name="Frank C."/>
        </authorList>
    </citation>
    <scope>NUCLEOTIDE SEQUENCE [LARGE SCALE GENOMIC DNA]</scope>
    <source>
        <strain evidence="14 15">WW7</strain>
    </source>
</reference>
<dbReference type="PANTHER" id="PTHR30081:SF1">
    <property type="entry name" value="PROTEIN TRANSLOCASE SUBUNIT SECD"/>
    <property type="match status" value="1"/>
</dbReference>
<dbReference type="InterPro" id="IPR048631">
    <property type="entry name" value="SecD_1st"/>
</dbReference>
<evidence type="ECO:0000313" key="15">
    <source>
        <dbReference type="Proteomes" id="UP001318300"/>
    </source>
</evidence>
<dbReference type="HAMAP" id="MF_01463_B">
    <property type="entry name" value="SecD_B"/>
    <property type="match status" value="1"/>
</dbReference>
<evidence type="ECO:0000259" key="12">
    <source>
        <dbReference type="Pfam" id="PF21760"/>
    </source>
</evidence>
<evidence type="ECO:0000259" key="11">
    <source>
        <dbReference type="Pfam" id="PF02355"/>
    </source>
</evidence>
<feature type="transmembrane region" description="Helical" evidence="9">
    <location>
        <begin position="460"/>
        <end position="478"/>
    </location>
</feature>
<evidence type="ECO:0000256" key="7">
    <source>
        <dbReference type="ARBA" id="ARBA00023010"/>
    </source>
</evidence>
<feature type="transmembrane region" description="Helical" evidence="9">
    <location>
        <begin position="354"/>
        <end position="374"/>
    </location>
</feature>
<feature type="region of interest" description="Disordered" evidence="10">
    <location>
        <begin position="146"/>
        <end position="183"/>
    </location>
</feature>
<feature type="compositionally biased region" description="Polar residues" evidence="10">
    <location>
        <begin position="169"/>
        <end position="181"/>
    </location>
</feature>
<dbReference type="NCBIfam" id="TIGR00916">
    <property type="entry name" value="2A0604s01"/>
    <property type="match status" value="1"/>
</dbReference>
<evidence type="ECO:0000256" key="8">
    <source>
        <dbReference type="ARBA" id="ARBA00023136"/>
    </source>
</evidence>
<feature type="transmembrane region" description="Helical" evidence="9">
    <location>
        <begin position="484"/>
        <end position="503"/>
    </location>
</feature>
<accession>A0ABX0T6M5</accession>
<evidence type="ECO:0000256" key="10">
    <source>
        <dbReference type="SAM" id="MobiDB-lite"/>
    </source>
</evidence>
<keyword evidence="5 9" id="KW-0653">Protein transport</keyword>
<feature type="domain" description="Protein export membrane protein SecD/SecF C-terminal" evidence="11">
    <location>
        <begin position="336"/>
        <end position="509"/>
    </location>
</feature>
<dbReference type="RefSeq" id="WP_166778962.1">
    <property type="nucleotide sequence ID" value="NZ_JAAOYO010000001.1"/>
</dbReference>
<dbReference type="InterPro" id="IPR055344">
    <property type="entry name" value="SecD_SecF_C_bact"/>
</dbReference>
<dbReference type="SUPFAM" id="SSF82866">
    <property type="entry name" value="Multidrug efflux transporter AcrB transmembrane domain"/>
    <property type="match status" value="1"/>
</dbReference>
<comment type="caution">
    <text evidence="9">Lacks conserved residue(s) required for the propagation of feature annotation.</text>
</comment>
<evidence type="ECO:0000256" key="5">
    <source>
        <dbReference type="ARBA" id="ARBA00022927"/>
    </source>
</evidence>
<feature type="transmembrane region" description="Helical" evidence="9">
    <location>
        <begin position="409"/>
        <end position="432"/>
    </location>
</feature>
<keyword evidence="6 9" id="KW-1133">Transmembrane helix</keyword>
<dbReference type="Pfam" id="PF02355">
    <property type="entry name" value="SecD_SecF_C"/>
    <property type="match status" value="1"/>
</dbReference>
<keyword evidence="15" id="KW-1185">Reference proteome</keyword>
<proteinExistence type="inferred from homology"/>
<dbReference type="Gene3D" id="3.30.70.3220">
    <property type="match status" value="1"/>
</dbReference>
<dbReference type="Pfam" id="PF22599">
    <property type="entry name" value="SecDF_P1_head"/>
    <property type="match status" value="1"/>
</dbReference>
<dbReference type="EMBL" id="JAAOYO010000001">
    <property type="protein sequence ID" value="NII39819.1"/>
    <property type="molecule type" value="Genomic_DNA"/>
</dbReference>
<dbReference type="InterPro" id="IPR048634">
    <property type="entry name" value="SecD_SecF_C"/>
</dbReference>
<keyword evidence="3 9" id="KW-1003">Cell membrane</keyword>
<evidence type="ECO:0000256" key="9">
    <source>
        <dbReference type="HAMAP-Rule" id="MF_01463"/>
    </source>
</evidence>
<dbReference type="PANTHER" id="PTHR30081">
    <property type="entry name" value="PROTEIN-EXPORT MEMBRANE PROTEIN SEC"/>
    <property type="match status" value="1"/>
</dbReference>
<protein>
    <recommendedName>
        <fullName evidence="9">Protein translocase subunit SecD</fullName>
    </recommendedName>
</protein>
<evidence type="ECO:0000256" key="4">
    <source>
        <dbReference type="ARBA" id="ARBA00022692"/>
    </source>
</evidence>
<dbReference type="InterPro" id="IPR054384">
    <property type="entry name" value="SecDF_P1_head"/>
</dbReference>
<feature type="domain" description="Protein translocase subunit SecDF P1" evidence="12">
    <location>
        <begin position="82"/>
        <end position="138"/>
    </location>
</feature>
<evidence type="ECO:0000256" key="2">
    <source>
        <dbReference type="ARBA" id="ARBA00022448"/>
    </source>
</evidence>
<feature type="compositionally biased region" description="Low complexity" evidence="10">
    <location>
        <begin position="146"/>
        <end position="161"/>
    </location>
</feature>
<comment type="subunit">
    <text evidence="9">Forms a complex with SecF. Part of the essential Sec protein translocation apparatus which comprises SecA, SecYEG and auxiliary proteins SecDF. Other proteins may also be involved.</text>
</comment>
<comment type="caution">
    <text evidence="14">The sequence shown here is derived from an EMBL/GenBank/DDBJ whole genome shotgun (WGS) entry which is preliminary data.</text>
</comment>
<organism evidence="14 15">
    <name type="scientific">Curtobacterium salicis</name>
    <dbReference type="NCBI Taxonomy" id="1779862"/>
    <lineage>
        <taxon>Bacteria</taxon>
        <taxon>Bacillati</taxon>
        <taxon>Actinomycetota</taxon>
        <taxon>Actinomycetes</taxon>
        <taxon>Micrococcales</taxon>
        <taxon>Microbacteriaceae</taxon>
        <taxon>Curtobacterium</taxon>
    </lineage>
</organism>
<comment type="function">
    <text evidence="9">Part of the Sec protein translocase complex. Interacts with the SecYEG preprotein conducting channel. SecDF uses the proton motive force (PMF) to complete protein translocation after the ATP-dependent function of SecA.</text>
</comment>
<dbReference type="InterPro" id="IPR022813">
    <property type="entry name" value="SecD/SecF_arch_bac"/>
</dbReference>
<name>A0ABX0T6M5_9MICO</name>
<evidence type="ECO:0000259" key="13">
    <source>
        <dbReference type="Pfam" id="PF22599"/>
    </source>
</evidence>
<feature type="domain" description="SecDF P1 head subdomain" evidence="13">
    <location>
        <begin position="221"/>
        <end position="335"/>
    </location>
</feature>
<keyword evidence="2 9" id="KW-0813">Transport</keyword>
<evidence type="ECO:0000256" key="6">
    <source>
        <dbReference type="ARBA" id="ARBA00022989"/>
    </source>
</evidence>
<dbReference type="InterPro" id="IPR005791">
    <property type="entry name" value="SecD"/>
</dbReference>
<feature type="region of interest" description="Disordered" evidence="10">
    <location>
        <begin position="549"/>
        <end position="585"/>
    </location>
</feature>
<evidence type="ECO:0000256" key="1">
    <source>
        <dbReference type="ARBA" id="ARBA00004651"/>
    </source>
</evidence>
<gene>
    <name evidence="9" type="primary">secD</name>
    <name evidence="14" type="ORF">E9228_000438</name>
</gene>
<dbReference type="Proteomes" id="UP001318300">
    <property type="component" value="Unassembled WGS sequence"/>
</dbReference>
<feature type="compositionally biased region" description="Gly residues" evidence="10">
    <location>
        <begin position="573"/>
        <end position="585"/>
    </location>
</feature>
<keyword evidence="4 9" id="KW-0812">Transmembrane</keyword>
<evidence type="ECO:0000256" key="3">
    <source>
        <dbReference type="ARBA" id="ARBA00022475"/>
    </source>
</evidence>
<dbReference type="Pfam" id="PF21760">
    <property type="entry name" value="SecD_1st"/>
    <property type="match status" value="1"/>
</dbReference>
<sequence>MARSTPVKKALRSLTWLVILIAVLAGLNTAASVLASTTKDASDKWYAGASWLPELALDLQGGTQITLAAQSTEGSAVTSQQLQQAVNIIRQRIDATGVSESEINTQGANNIVVSIPGKPDQQTIQRIEAAAKLTFRPVLYTEAASDSAVGDSGSGASASPTPYSPPASLQATPSSKPTNGSDLAWVTPKLQDLYTNYKCSAPDDVTSAPDDEPLVTCDNDGAAKYILGPVEVSGADISNATSGLASNSQGTTTGEWAVNLSFNGAGTKDFGSVTNRLVKLAQPQNQFAIVLDGTVITAPTTNSAITNGKAQITGNFTADSSKTLADQLKYGALPINFQVQSNEVISSTLGTAQLVGGLVAGLIGLILVVIYSVIQYRSLAFVTVLSLGVAAALTYLVIAIMSWRVDYRLSLAGVAGLIVAIGITADSFIVYFERIRDELRDGRALESAVESGWRRALRTILASDSVNFLAAVTLYVLAVSDVKGFAFTLLLTTLIDVVVVALFTHPMMQLIARTRFFGEGHRFSGLDPAALGAVYRGRAQFRAPIVDGKRQRSAREAARRQTIAERKAAGTDNGTGNGTGNGKDS</sequence>
<feature type="compositionally biased region" description="Basic and acidic residues" evidence="10">
    <location>
        <begin position="549"/>
        <end position="569"/>
    </location>
</feature>
<keyword evidence="8 9" id="KW-0472">Membrane</keyword>
<feature type="transmembrane region" description="Helical" evidence="9">
    <location>
        <begin position="381"/>
        <end position="403"/>
    </location>
</feature>
<comment type="similarity">
    <text evidence="9">Belongs to the SecD/SecF family. SecD subfamily.</text>
</comment>
<dbReference type="NCBIfam" id="TIGR01129">
    <property type="entry name" value="secD"/>
    <property type="match status" value="1"/>
</dbReference>